<dbReference type="SMART" id="SM00042">
    <property type="entry name" value="CUB"/>
    <property type="match status" value="1"/>
</dbReference>
<dbReference type="AlphaFoldDB" id="A0A9Q0NFP4"/>
<dbReference type="Gene3D" id="2.60.120.290">
    <property type="entry name" value="Spermadhesin, CUB domain"/>
    <property type="match status" value="2"/>
</dbReference>
<keyword evidence="6" id="KW-1185">Reference proteome</keyword>
<organism evidence="5 6">
    <name type="scientific">Pseudolycoriella hygida</name>
    <dbReference type="NCBI Taxonomy" id="35572"/>
    <lineage>
        <taxon>Eukaryota</taxon>
        <taxon>Metazoa</taxon>
        <taxon>Ecdysozoa</taxon>
        <taxon>Arthropoda</taxon>
        <taxon>Hexapoda</taxon>
        <taxon>Insecta</taxon>
        <taxon>Pterygota</taxon>
        <taxon>Neoptera</taxon>
        <taxon>Endopterygota</taxon>
        <taxon>Diptera</taxon>
        <taxon>Nematocera</taxon>
        <taxon>Sciaroidea</taxon>
        <taxon>Sciaridae</taxon>
        <taxon>Pseudolycoriella</taxon>
    </lineage>
</organism>
<dbReference type="Pfam" id="PF00431">
    <property type="entry name" value="CUB"/>
    <property type="match status" value="1"/>
</dbReference>
<evidence type="ECO:0000256" key="2">
    <source>
        <dbReference type="PROSITE-ProRule" id="PRU00059"/>
    </source>
</evidence>
<reference evidence="5" key="1">
    <citation type="submission" date="2022-07" db="EMBL/GenBank/DDBJ databases">
        <authorList>
            <person name="Trinca V."/>
            <person name="Uliana J.V.C."/>
            <person name="Torres T.T."/>
            <person name="Ward R.J."/>
            <person name="Monesi N."/>
        </authorList>
    </citation>
    <scope>NUCLEOTIDE SEQUENCE</scope>
    <source>
        <strain evidence="5">HSMRA1968</strain>
        <tissue evidence="5">Whole embryos</tissue>
    </source>
</reference>
<dbReference type="GO" id="GO:0005615">
    <property type="term" value="C:extracellular space"/>
    <property type="evidence" value="ECO:0007669"/>
    <property type="project" value="TreeGrafter"/>
</dbReference>
<keyword evidence="3" id="KW-0732">Signal</keyword>
<dbReference type="SUPFAM" id="SSF49854">
    <property type="entry name" value="Spermadhesin, CUB domain"/>
    <property type="match status" value="2"/>
</dbReference>
<comment type="caution">
    <text evidence="5">The sequence shown here is derived from an EMBL/GenBank/DDBJ whole genome shotgun (WGS) entry which is preliminary data.</text>
</comment>
<evidence type="ECO:0000256" key="1">
    <source>
        <dbReference type="ARBA" id="ARBA00023157"/>
    </source>
</evidence>
<dbReference type="PROSITE" id="PS01180">
    <property type="entry name" value="CUB"/>
    <property type="match status" value="2"/>
</dbReference>
<comment type="caution">
    <text evidence="2">Lacks conserved residue(s) required for the propagation of feature annotation.</text>
</comment>
<name>A0A9Q0NFP4_9DIPT</name>
<dbReference type="GO" id="GO:0004252">
    <property type="term" value="F:serine-type endopeptidase activity"/>
    <property type="evidence" value="ECO:0007669"/>
    <property type="project" value="TreeGrafter"/>
</dbReference>
<keyword evidence="1" id="KW-1015">Disulfide bond</keyword>
<dbReference type="InterPro" id="IPR000859">
    <property type="entry name" value="CUB_dom"/>
</dbReference>
<proteinExistence type="predicted"/>
<sequence>MLLIKIATFSIIFASTISVKCLNLVNTQNNRDKDLVLLSNVERNERNNDQLKFIYQNYSRVYRDNGVIYGDSSSKCGGTFRSVQTTIQSPDYPNEYQPNLYCEYVFKSPFVCKNEFHIQFLFFSLETSKDCVKDHLKIGKHETLCGKAIGIMKYKAMDGVLKITFATDNNVEGLGFNLLVTRLPCSDEESSTIFPIYERETTENDEWSTNAIEFTTSSVEESTTEDINFDKKTKVEDTSKTIYYDVVRPILTLQTPIYDHFGETQNKSYQFSFLGSNGNGYLPPPSTDIHTTHTNCYPVGGGQHPIDGGQYPIGGGQYPIGGGQYPIGGGQYPIGGGQYPIGGGQYPIGGGQYPIGGGQYPIGGGQYPIGGGQYPIGGGQYPVGGGQYPNQNPWFGFPQLPVVPPINVHPNTNFPSVNNNLPPTNNFPSSNGFLPPSNGYLPPSNGYLPPPNTNHFPNNPPTHPTNSFYPSIAQPTPSLNDEPTTPTRDVVQAQVFPSAIPQCCTRQFNQQRFYVASPNFPTKNTQNVDCLHYINRNNPSVCRIRIEFKFFFMGYYNPQFGCADNFIEIDGRRICGCQSGMRYVSQWGIGSKIIRVHSRAGTAEGVRGFLLDVIQEPCPYRFSRSNKLGSNETNWDRSDAVLHRAITHRNSSSTTTYYYYSDGSDEEKPKGQLETKEDFEHRAEGPNARFFFPTTGQRNQCVFSYSHWVQLLADPLW</sequence>
<dbReference type="PANTHER" id="PTHR24255">
    <property type="entry name" value="COMPLEMENT COMPONENT 1, S SUBCOMPONENT-RELATED"/>
    <property type="match status" value="1"/>
</dbReference>
<evidence type="ECO:0000256" key="3">
    <source>
        <dbReference type="SAM" id="SignalP"/>
    </source>
</evidence>
<protein>
    <submittedName>
        <fullName evidence="5">Cubilin</fullName>
    </submittedName>
</protein>
<gene>
    <name evidence="5" type="primary">CUBN_0</name>
    <name evidence="5" type="ORF">Bhyg_04522</name>
</gene>
<dbReference type="Proteomes" id="UP001151699">
    <property type="component" value="Chromosome A"/>
</dbReference>
<evidence type="ECO:0000313" key="5">
    <source>
        <dbReference type="EMBL" id="KAJ6649288.1"/>
    </source>
</evidence>
<feature type="signal peptide" evidence="3">
    <location>
        <begin position="1"/>
        <end position="18"/>
    </location>
</feature>
<accession>A0A9Q0NFP4</accession>
<evidence type="ECO:0000259" key="4">
    <source>
        <dbReference type="PROSITE" id="PS01180"/>
    </source>
</evidence>
<dbReference type="PANTHER" id="PTHR24255:SF31">
    <property type="entry name" value="CUBILIN-LIKE PROTEIN"/>
    <property type="match status" value="1"/>
</dbReference>
<dbReference type="OrthoDB" id="6369184at2759"/>
<dbReference type="EMBL" id="WJQU01000001">
    <property type="protein sequence ID" value="KAJ6649288.1"/>
    <property type="molecule type" value="Genomic_DNA"/>
</dbReference>
<feature type="chain" id="PRO_5040286587" evidence="3">
    <location>
        <begin position="19"/>
        <end position="717"/>
    </location>
</feature>
<feature type="domain" description="CUB" evidence="4">
    <location>
        <begin position="76"/>
        <end position="183"/>
    </location>
</feature>
<dbReference type="InterPro" id="IPR035914">
    <property type="entry name" value="Sperma_CUB_dom_sf"/>
</dbReference>
<feature type="non-terminal residue" evidence="5">
    <location>
        <position position="717"/>
    </location>
</feature>
<evidence type="ECO:0000313" key="6">
    <source>
        <dbReference type="Proteomes" id="UP001151699"/>
    </source>
</evidence>
<feature type="domain" description="CUB" evidence="4">
    <location>
        <begin position="504"/>
        <end position="616"/>
    </location>
</feature>
<dbReference type="CDD" id="cd00041">
    <property type="entry name" value="CUB"/>
    <property type="match status" value="1"/>
</dbReference>